<organism evidence="2">
    <name type="scientific">Pseudomonas saudimassiliensis</name>
    <dbReference type="NCBI Taxonomy" id="1461581"/>
    <lineage>
        <taxon>Bacteria</taxon>
        <taxon>Pseudomonadati</taxon>
        <taxon>Pseudomonadota</taxon>
        <taxon>Gammaproteobacteria</taxon>
        <taxon>Pseudomonadales</taxon>
        <taxon>Pseudomonadaceae</taxon>
        <taxon>Pseudomonas</taxon>
    </lineage>
</organism>
<dbReference type="EMBL" id="LM997413">
    <property type="protein sequence ID" value="CEA06755.1"/>
    <property type="molecule type" value="Genomic_DNA"/>
</dbReference>
<dbReference type="PATRIC" id="fig|1461581.3.peg.2994"/>
<evidence type="ECO:0000256" key="1">
    <source>
        <dbReference type="SAM" id="SignalP"/>
    </source>
</evidence>
<gene>
    <name evidence="2" type="ORF">BN1049_03058</name>
</gene>
<proteinExistence type="predicted"/>
<name>A0A078MKG9_9PSED</name>
<dbReference type="OrthoDB" id="6871517at2"/>
<accession>A0A078MKG9</accession>
<reference evidence="2" key="1">
    <citation type="submission" date="2014-07" db="EMBL/GenBank/DDBJ databases">
        <authorList>
            <person name="Urmite Genomes Urmite Genomes"/>
        </authorList>
    </citation>
    <scope>NUCLEOTIDE SEQUENCE</scope>
    <source>
        <strain evidence="2">12M76_air</strain>
    </source>
</reference>
<feature type="chain" id="PRO_5007378096" evidence="1">
    <location>
        <begin position="23"/>
        <end position="258"/>
    </location>
</feature>
<dbReference type="RefSeq" id="WP_044501268.1">
    <property type="nucleotide sequence ID" value="NZ_LK391969.1"/>
</dbReference>
<feature type="signal peptide" evidence="1">
    <location>
        <begin position="1"/>
        <end position="22"/>
    </location>
</feature>
<keyword evidence="1" id="KW-0732">Signal</keyword>
<dbReference type="AlphaFoldDB" id="A0A078MKG9"/>
<evidence type="ECO:0000313" key="2">
    <source>
        <dbReference type="EMBL" id="CEA06755.1"/>
    </source>
</evidence>
<protein>
    <submittedName>
        <fullName evidence="2">Uncharacterized protein</fullName>
    </submittedName>
</protein>
<sequence>MKTYLKYFLVLVLLGFAVRAPADTDTQLAQNIHELRSEGYRAATYLLIDNNLFERVREPGHREAYNDALGKMEKLLRLMDNPSDLRTPFNNFVSLIRELENQPASEDQAHYHLATVNRIMMAHGALDKAAAAQYSTLASTISEQLHALHQQSLETSQILLLYQNSMFSSIGIYFIEPGETVFQTIDASIVQRAQTLKTMLPEQTGTLENLDKQYSFIQPRLLNHRSDWVPTIAAFYLQRNTETLNALAREQALQKQAG</sequence>
<dbReference type="EMBL" id="LK391969">
    <property type="protein sequence ID" value="CEF28075.1"/>
    <property type="molecule type" value="Genomic_DNA"/>
</dbReference>